<protein>
    <recommendedName>
        <fullName evidence="2">SANTA domain-containing protein</fullName>
    </recommendedName>
</protein>
<evidence type="ECO:0000313" key="4">
    <source>
        <dbReference type="Proteomes" id="UP001374535"/>
    </source>
</evidence>
<organism evidence="3 4">
    <name type="scientific">Vigna mungo</name>
    <name type="common">Black gram</name>
    <name type="synonym">Phaseolus mungo</name>
    <dbReference type="NCBI Taxonomy" id="3915"/>
    <lineage>
        <taxon>Eukaryota</taxon>
        <taxon>Viridiplantae</taxon>
        <taxon>Streptophyta</taxon>
        <taxon>Embryophyta</taxon>
        <taxon>Tracheophyta</taxon>
        <taxon>Spermatophyta</taxon>
        <taxon>Magnoliopsida</taxon>
        <taxon>eudicotyledons</taxon>
        <taxon>Gunneridae</taxon>
        <taxon>Pentapetalae</taxon>
        <taxon>rosids</taxon>
        <taxon>fabids</taxon>
        <taxon>Fabales</taxon>
        <taxon>Fabaceae</taxon>
        <taxon>Papilionoideae</taxon>
        <taxon>50 kb inversion clade</taxon>
        <taxon>NPAAA clade</taxon>
        <taxon>indigoferoid/millettioid clade</taxon>
        <taxon>Phaseoleae</taxon>
        <taxon>Vigna</taxon>
    </lineage>
</organism>
<gene>
    <name evidence="3" type="ORF">V8G54_024162</name>
</gene>
<dbReference type="Pfam" id="PF09133">
    <property type="entry name" value="SANTA"/>
    <property type="match status" value="1"/>
</dbReference>
<evidence type="ECO:0000256" key="1">
    <source>
        <dbReference type="SAM" id="MobiDB-lite"/>
    </source>
</evidence>
<feature type="region of interest" description="Disordered" evidence="1">
    <location>
        <begin position="175"/>
        <end position="201"/>
    </location>
</feature>
<dbReference type="InterPro" id="IPR053090">
    <property type="entry name" value="Centromere_KNL-2_homolog"/>
</dbReference>
<dbReference type="PANTHER" id="PTHR35311:SF1">
    <property type="entry name" value="PROTEIN EMBRYO DEFECTIVE 1674"/>
    <property type="match status" value="1"/>
</dbReference>
<name>A0AAQ3N696_VIGMU</name>
<dbReference type="AlphaFoldDB" id="A0AAQ3N696"/>
<dbReference type="InterPro" id="IPR015216">
    <property type="entry name" value="SANTA"/>
</dbReference>
<proteinExistence type="predicted"/>
<keyword evidence="4" id="KW-1185">Reference proteome</keyword>
<evidence type="ECO:0000259" key="2">
    <source>
        <dbReference type="Pfam" id="PF09133"/>
    </source>
</evidence>
<dbReference type="PANTHER" id="PTHR35311">
    <property type="entry name" value="KINETOCHORE-ASSOCIATED PROTEIN KNL-2 HOMOLOG"/>
    <property type="match status" value="1"/>
</dbReference>
<feature type="domain" description="SANTA" evidence="2">
    <location>
        <begin position="23"/>
        <end position="110"/>
    </location>
</feature>
<accession>A0AAQ3N696</accession>
<sequence>MVVGGGDGGGGFKTITVPPKAIVFLNQWWLVKQRNGLAVGGVASVGRDRERVFMSTVIAEREEANVVRTQDDTTIVFRGFVDTSRSSQSGVPLEVSQHFLVGFPYNWSTYSSIDNIECESNNSEKGIPVESQANGKSSIGMYDSTGPSGKNIVKTQTSAKKKKAVREKIGLDASRMVTRSISKNSQSMPKEDEKDPIANVFSQVRRSPRLYSCK</sequence>
<reference evidence="3 4" key="1">
    <citation type="journal article" date="2023" name="Life. Sci Alliance">
        <title>Evolutionary insights into 3D genome organization and epigenetic landscape of Vigna mungo.</title>
        <authorList>
            <person name="Junaid A."/>
            <person name="Singh B."/>
            <person name="Bhatia S."/>
        </authorList>
    </citation>
    <scope>NUCLEOTIDE SEQUENCE [LARGE SCALE GENOMIC DNA]</scope>
    <source>
        <strain evidence="3">Urdbean</strain>
    </source>
</reference>
<dbReference type="Proteomes" id="UP001374535">
    <property type="component" value="Chromosome 7"/>
</dbReference>
<feature type="compositionally biased region" description="Polar residues" evidence="1">
    <location>
        <begin position="177"/>
        <end position="188"/>
    </location>
</feature>
<dbReference type="EMBL" id="CP144694">
    <property type="protein sequence ID" value="WVZ03356.1"/>
    <property type="molecule type" value="Genomic_DNA"/>
</dbReference>
<evidence type="ECO:0000313" key="3">
    <source>
        <dbReference type="EMBL" id="WVZ03356.1"/>
    </source>
</evidence>